<feature type="transmembrane region" description="Helical" evidence="2">
    <location>
        <begin position="28"/>
        <end position="51"/>
    </location>
</feature>
<feature type="region of interest" description="Disordered" evidence="1">
    <location>
        <begin position="60"/>
        <end position="80"/>
    </location>
</feature>
<feature type="chain" id="PRO_5043015536" evidence="3">
    <location>
        <begin position="19"/>
        <end position="80"/>
    </location>
</feature>
<keyword evidence="3" id="KW-0732">Signal</keyword>
<keyword evidence="2" id="KW-1133">Transmembrane helix</keyword>
<dbReference type="EMBL" id="JAVRBK010000002">
    <property type="protein sequence ID" value="KAK5647291.1"/>
    <property type="molecule type" value="Genomic_DNA"/>
</dbReference>
<comment type="caution">
    <text evidence="4">The sequence shown here is derived from an EMBL/GenBank/DDBJ whole genome shotgun (WGS) entry which is preliminary data.</text>
</comment>
<dbReference type="Proteomes" id="UP001329430">
    <property type="component" value="Chromosome 2"/>
</dbReference>
<feature type="signal peptide" evidence="3">
    <location>
        <begin position="1"/>
        <end position="18"/>
    </location>
</feature>
<organism evidence="4 5">
    <name type="scientific">Pyrocoelia pectoralis</name>
    <dbReference type="NCBI Taxonomy" id="417401"/>
    <lineage>
        <taxon>Eukaryota</taxon>
        <taxon>Metazoa</taxon>
        <taxon>Ecdysozoa</taxon>
        <taxon>Arthropoda</taxon>
        <taxon>Hexapoda</taxon>
        <taxon>Insecta</taxon>
        <taxon>Pterygota</taxon>
        <taxon>Neoptera</taxon>
        <taxon>Endopterygota</taxon>
        <taxon>Coleoptera</taxon>
        <taxon>Polyphaga</taxon>
        <taxon>Elateriformia</taxon>
        <taxon>Elateroidea</taxon>
        <taxon>Lampyridae</taxon>
        <taxon>Lampyrinae</taxon>
        <taxon>Pyrocoelia</taxon>
    </lineage>
</organism>
<feature type="compositionally biased region" description="Polar residues" evidence="1">
    <location>
        <begin position="64"/>
        <end position="80"/>
    </location>
</feature>
<dbReference type="AlphaFoldDB" id="A0AAN7VKR1"/>
<keyword evidence="2" id="KW-0472">Membrane</keyword>
<keyword evidence="5" id="KW-1185">Reference proteome</keyword>
<sequence length="80" mass="8764">MTLSLVTIISSILTMANGCLQLSMLHRVPMILGLCSGGALIIGCASLFLLYRYREDEDEAVEENPNTSQEPVMSRQSIFA</sequence>
<reference evidence="4 5" key="1">
    <citation type="journal article" date="2024" name="Insects">
        <title>An Improved Chromosome-Level Genome Assembly of the Firefly Pyrocoelia pectoralis.</title>
        <authorList>
            <person name="Fu X."/>
            <person name="Meyer-Rochow V.B."/>
            <person name="Ballantyne L."/>
            <person name="Zhu X."/>
        </authorList>
    </citation>
    <scope>NUCLEOTIDE SEQUENCE [LARGE SCALE GENOMIC DNA]</scope>
    <source>
        <strain evidence="4">XCY_ONT2</strain>
    </source>
</reference>
<evidence type="ECO:0000313" key="4">
    <source>
        <dbReference type="EMBL" id="KAK5647291.1"/>
    </source>
</evidence>
<proteinExistence type="predicted"/>
<gene>
    <name evidence="4" type="ORF">RI129_002183</name>
</gene>
<evidence type="ECO:0000256" key="3">
    <source>
        <dbReference type="SAM" id="SignalP"/>
    </source>
</evidence>
<accession>A0AAN7VKR1</accession>
<evidence type="ECO:0000256" key="1">
    <source>
        <dbReference type="SAM" id="MobiDB-lite"/>
    </source>
</evidence>
<keyword evidence="2" id="KW-0812">Transmembrane</keyword>
<evidence type="ECO:0000256" key="2">
    <source>
        <dbReference type="SAM" id="Phobius"/>
    </source>
</evidence>
<evidence type="ECO:0000313" key="5">
    <source>
        <dbReference type="Proteomes" id="UP001329430"/>
    </source>
</evidence>
<name>A0AAN7VKR1_9COLE</name>
<protein>
    <submittedName>
        <fullName evidence="4">Uncharacterized protein</fullName>
    </submittedName>
</protein>